<sequence length="61" mass="6411">MLAWDFSVVDESDTESPGSAKTWAGWDNPALANADNDVVQIHGRMPDPLASVVVAASLPST</sequence>
<dbReference type="Proteomes" id="UP000019491">
    <property type="component" value="Unassembled WGS sequence"/>
</dbReference>
<gene>
    <name evidence="2" type="ORF">RW1_006_00650</name>
</gene>
<dbReference type="EMBL" id="BAWF01000006">
    <property type="protein sequence ID" value="GAF43171.1"/>
    <property type="molecule type" value="Genomic_DNA"/>
</dbReference>
<organism evidence="2 3">
    <name type="scientific">Rhodococcus wratislaviensis NBRC 100605</name>
    <dbReference type="NCBI Taxonomy" id="1219028"/>
    <lineage>
        <taxon>Bacteria</taxon>
        <taxon>Bacillati</taxon>
        <taxon>Actinomycetota</taxon>
        <taxon>Actinomycetes</taxon>
        <taxon>Mycobacteriales</taxon>
        <taxon>Nocardiaceae</taxon>
        <taxon>Rhodococcus</taxon>
    </lineage>
</organism>
<comment type="caution">
    <text evidence="2">The sequence shown here is derived from an EMBL/GenBank/DDBJ whole genome shotgun (WGS) entry which is preliminary data.</text>
</comment>
<accession>X0PZE4</accession>
<protein>
    <submittedName>
        <fullName evidence="2">Uncharacterized protein</fullName>
    </submittedName>
</protein>
<evidence type="ECO:0000313" key="2">
    <source>
        <dbReference type="EMBL" id="GAF43171.1"/>
    </source>
</evidence>
<feature type="region of interest" description="Disordered" evidence="1">
    <location>
        <begin position="1"/>
        <end position="24"/>
    </location>
</feature>
<evidence type="ECO:0000313" key="3">
    <source>
        <dbReference type="Proteomes" id="UP000019491"/>
    </source>
</evidence>
<proteinExistence type="predicted"/>
<name>X0PZE4_RHOWR</name>
<evidence type="ECO:0000256" key="1">
    <source>
        <dbReference type="SAM" id="MobiDB-lite"/>
    </source>
</evidence>
<dbReference type="AlphaFoldDB" id="X0PZE4"/>
<keyword evidence="3" id="KW-1185">Reference proteome</keyword>
<reference evidence="2 3" key="1">
    <citation type="submission" date="2014-02" db="EMBL/GenBank/DDBJ databases">
        <title>Whole genome shotgun sequence of Rhodococcus wratislaviensis NBRC 100605.</title>
        <authorList>
            <person name="Hosoyama A."/>
            <person name="Tsuchikane K."/>
            <person name="Yoshida I."/>
            <person name="Ohji S."/>
            <person name="Ichikawa N."/>
            <person name="Yamazoe A."/>
            <person name="Fujita N."/>
        </authorList>
    </citation>
    <scope>NUCLEOTIDE SEQUENCE [LARGE SCALE GENOMIC DNA]</scope>
    <source>
        <strain evidence="2 3">NBRC 100605</strain>
    </source>
</reference>